<accession>A0A382HK90</accession>
<gene>
    <name evidence="1" type="ORF">METZ01_LOCUS240638</name>
</gene>
<dbReference type="AlphaFoldDB" id="A0A382HK90"/>
<dbReference type="EMBL" id="UINC01061815">
    <property type="protein sequence ID" value="SVB87784.1"/>
    <property type="molecule type" value="Genomic_DNA"/>
</dbReference>
<organism evidence="1">
    <name type="scientific">marine metagenome</name>
    <dbReference type="NCBI Taxonomy" id="408172"/>
    <lineage>
        <taxon>unclassified sequences</taxon>
        <taxon>metagenomes</taxon>
        <taxon>ecological metagenomes</taxon>
    </lineage>
</organism>
<feature type="non-terminal residue" evidence="1">
    <location>
        <position position="38"/>
    </location>
</feature>
<name>A0A382HK90_9ZZZZ</name>
<protein>
    <submittedName>
        <fullName evidence="1">Uncharacterized protein</fullName>
    </submittedName>
</protein>
<reference evidence="1" key="1">
    <citation type="submission" date="2018-05" db="EMBL/GenBank/DDBJ databases">
        <authorList>
            <person name="Lanie J.A."/>
            <person name="Ng W.-L."/>
            <person name="Kazmierczak K.M."/>
            <person name="Andrzejewski T.M."/>
            <person name="Davidsen T.M."/>
            <person name="Wayne K.J."/>
            <person name="Tettelin H."/>
            <person name="Glass J.I."/>
            <person name="Rusch D."/>
            <person name="Podicherti R."/>
            <person name="Tsui H.-C.T."/>
            <person name="Winkler M.E."/>
        </authorList>
    </citation>
    <scope>NUCLEOTIDE SEQUENCE</scope>
</reference>
<feature type="non-terminal residue" evidence="1">
    <location>
        <position position="1"/>
    </location>
</feature>
<evidence type="ECO:0000313" key="1">
    <source>
        <dbReference type="EMBL" id="SVB87784.1"/>
    </source>
</evidence>
<sequence length="38" mass="3647">VAGGPVTAKKIAVTGPTARGSGAGVPSGLFGFFDVVEE</sequence>
<proteinExistence type="predicted"/>